<dbReference type="Proteomes" id="UP001056120">
    <property type="component" value="Linkage Group LG03"/>
</dbReference>
<reference evidence="1 2" key="2">
    <citation type="journal article" date="2022" name="Mol. Ecol. Resour.">
        <title>The genomes of chicory, endive, great burdock and yacon provide insights into Asteraceae paleo-polyploidization history and plant inulin production.</title>
        <authorList>
            <person name="Fan W."/>
            <person name="Wang S."/>
            <person name="Wang H."/>
            <person name="Wang A."/>
            <person name="Jiang F."/>
            <person name="Liu H."/>
            <person name="Zhao H."/>
            <person name="Xu D."/>
            <person name="Zhang Y."/>
        </authorList>
    </citation>
    <scope>NUCLEOTIDE SEQUENCE [LARGE SCALE GENOMIC DNA]</scope>
    <source>
        <strain evidence="2">cv. Yunnan</strain>
        <tissue evidence="1">Leaves</tissue>
    </source>
</reference>
<evidence type="ECO:0000313" key="1">
    <source>
        <dbReference type="EMBL" id="KAI3821458.1"/>
    </source>
</evidence>
<dbReference type="EMBL" id="CM042020">
    <property type="protein sequence ID" value="KAI3821458.1"/>
    <property type="molecule type" value="Genomic_DNA"/>
</dbReference>
<comment type="caution">
    <text evidence="1">The sequence shown here is derived from an EMBL/GenBank/DDBJ whole genome shotgun (WGS) entry which is preliminary data.</text>
</comment>
<protein>
    <submittedName>
        <fullName evidence="1">Uncharacterized protein</fullName>
    </submittedName>
</protein>
<keyword evidence="2" id="KW-1185">Reference proteome</keyword>
<evidence type="ECO:0000313" key="2">
    <source>
        <dbReference type="Proteomes" id="UP001056120"/>
    </source>
</evidence>
<organism evidence="1 2">
    <name type="scientific">Smallanthus sonchifolius</name>
    <dbReference type="NCBI Taxonomy" id="185202"/>
    <lineage>
        <taxon>Eukaryota</taxon>
        <taxon>Viridiplantae</taxon>
        <taxon>Streptophyta</taxon>
        <taxon>Embryophyta</taxon>
        <taxon>Tracheophyta</taxon>
        <taxon>Spermatophyta</taxon>
        <taxon>Magnoliopsida</taxon>
        <taxon>eudicotyledons</taxon>
        <taxon>Gunneridae</taxon>
        <taxon>Pentapetalae</taxon>
        <taxon>asterids</taxon>
        <taxon>campanulids</taxon>
        <taxon>Asterales</taxon>
        <taxon>Asteraceae</taxon>
        <taxon>Asteroideae</taxon>
        <taxon>Heliantheae alliance</taxon>
        <taxon>Millerieae</taxon>
        <taxon>Smallanthus</taxon>
    </lineage>
</organism>
<accession>A0ACB9JND8</accession>
<name>A0ACB9JND8_9ASTR</name>
<reference evidence="2" key="1">
    <citation type="journal article" date="2022" name="Mol. Ecol. Resour.">
        <title>The genomes of chicory, endive, great burdock and yacon provide insights into Asteraceae palaeo-polyploidization history and plant inulin production.</title>
        <authorList>
            <person name="Fan W."/>
            <person name="Wang S."/>
            <person name="Wang H."/>
            <person name="Wang A."/>
            <person name="Jiang F."/>
            <person name="Liu H."/>
            <person name="Zhao H."/>
            <person name="Xu D."/>
            <person name="Zhang Y."/>
        </authorList>
    </citation>
    <scope>NUCLEOTIDE SEQUENCE [LARGE SCALE GENOMIC DNA]</scope>
    <source>
        <strain evidence="2">cv. Yunnan</strain>
    </source>
</reference>
<gene>
    <name evidence="1" type="ORF">L1987_09026</name>
</gene>
<sequence>MFNYDNEIGTSQKPPKLLNLSDYSNWKDRFDQFVSFTDTSLWIPILEGYTHPTYSWMGKDDVPKPVSALSTEEKLLFDREKKAMASISMSLPKEIYHSFKQFKSSQQLWEALQKRCEGSLDVKKSRKELLKKQFLVFKHFQNESLDDLATRFYHLLSELDSASVVYETEEINDKFLEALPSKFDVYTVLIKENVKYKTMSLEEVLGKIQSHDMNLKKKETNLEHIQDPSMYFAKSVGKTGTGVAFFSGDAQESSNEKCSGVPTYSGHSSNSGFSTTTASTSSGSHVNQKVADDYLAMFSSFMASYENFIGGKIHDPEVIEEDFKQIDPVDLEEMNIQWNMAMLMRQAKDFLKRTGRKYIGSNSRSRMGFDKSKVRCYNFQEYGHFAKECVKPKVEFDSQKKQSNFQHNRNQSHGSSGNQNHGPSGNTNHASASSALVAQNDKNYDWGIHLEDLVGAVSQAFVAEIHSEKSEESTDDESSSDDSCDSDSVPSVDDEEEKGQNIDSDDVTRVADEEIVLTENTSVGDDAENIPIAKVFMADMSDPTKVKDSVYDIFCSNCISVKNKMQKVMDDNTNLICDMKSMHSVNQKLKDNDKLCIDRIESLKRDLNSLGLKYKEQGYHLDMAYAEIEKQNEVVAQKNKEISEKESEVIKLHRKLEQFENSSVVLDYFNANVDPTKRVAGIGFVPPPFNGNYVVEPEIIHEEEIDPKTVLKVNPVTGEDMVYDSDTDDEVFDDSKVEGIPREVKIDEPKIVKNVTWDRCILTEPEEVKVVQTKLSPILKSSGFVAAGFQKVNSSKVPKQTYVPKKPVNCSGHSSEASSSDGSSNSKKTPYFRTYHERRVCFHCNEVGHILINCPYKNKGKMKAVPSQPKVVKILKRKDEGKSSFSLEKNMTDHSFVKSHGFKQQNTLHVKSFVCRENLDILKVGISKDTFQEGQPRRTINNTWYVDSGCSRHMTENVKLLEDVIKIDGGYVAFAGNKGGYITGQGTLKNDKVKFEKVNYVEQLEHNLLSVSQVCDKKFSFHFNDHECYILKPGFVIPDEWILMKAPRRNDTYVLDMSVATTTDSIPTCLLSKASESDSILWHRKLAHINYRKMNYIVRNDLVLGIPKMKFSVPDDCIPCKKGKQRKKSHKSKSINSIVTPLELLHMDLFGPISIRSIGGKLYCLVVTDDYSRFSWVKFLSSKAETTELVQYLILGLENLLNLKVRRIRSDNGSEFKNSKMGLFCLQKGIHHEFSAPYVPQQNGVAERKNRTLVETARTMLADSKLPVTFWAEAVNTACHVLNRVLTVKRHNKTCYELLNNRKPNLEYLLPFGNPCTLLKVRDVPTKFSAKAIEGIFLGYVANSTTKRVYNKETRQVEEWFHIDFSNRSLPQMAIGPDWAFDYENLFKSFHLPSDISDEDAAVLYDSCQDAQHNGFLPNAVPNSSIPSISAPDLNVASCSGPQDSESEEDNAIFQDSSADPLLSDDPLPSTQAQGEIPTNLDSEIPIPQDYSYQSESTQVEVLPVPEVASIMELKNHPMTNIIGNLQDGVKTRSLVDNTCLYTCIKDSGVLDDCTHSCFISQVEPKNVEMALNDNNWMEAMQEELAQFDKLKVWNLVDLPKGAYPIGTKWVFKCKKDDRGVVVRNKARLVVQGFNQQEGIDYTKVYAPVARLEAIRLFLAFASFKGFKVFQLDVKSAFLYGKLDKALYGLHQAPRAWYETLSTHLLSNDFVRGKIDSTLFIKKSGGDYLLVQIYVDDIIFGSTNEGLCKEFEDVMKSKFEMSAMGELSFFLGLQVNQKEDGFFIHQSKYVKDILSRFKMEDCTSYNTPIPVNHKLNSDPEGKDVDCRLYRAMIGSLMYLTASRPDIMFAVCICSRFQAKPKESHLIAVKRIFRYLKGKQRLGLWYPHGSNFDFNAYTDSDFGGCCLDMKSTTGGCQFLGNRLVSWQCKKQTTVSISTCEAEYIAAASCCSQILWIQQQLRDYGLNFTGTPMFIDNNATISIMNNPVKHSKTKHIEIRYHFIRDCAEKRLIELVKVHTEDNFADLFTKAFDHTRFEFLIKMIGMINPE</sequence>
<proteinExistence type="predicted"/>